<dbReference type="Pfam" id="PF13440">
    <property type="entry name" value="Polysacc_synt_3"/>
    <property type="match status" value="1"/>
</dbReference>
<protein>
    <submittedName>
        <fullName evidence="7">Polysaccharide biosynthesis protein</fullName>
    </submittedName>
</protein>
<gene>
    <name evidence="7" type="ORF">BAL341_3566</name>
</gene>
<dbReference type="PANTHER" id="PTHR30250">
    <property type="entry name" value="PST FAMILY PREDICTED COLANIC ACID TRANSPORTER"/>
    <property type="match status" value="1"/>
</dbReference>
<dbReference type="GO" id="GO:0005886">
    <property type="term" value="C:plasma membrane"/>
    <property type="evidence" value="ECO:0007669"/>
    <property type="project" value="UniProtKB-SubCell"/>
</dbReference>
<dbReference type="PANTHER" id="PTHR30250:SF11">
    <property type="entry name" value="O-ANTIGEN TRANSPORTER-RELATED"/>
    <property type="match status" value="1"/>
</dbReference>
<feature type="transmembrane region" description="Helical" evidence="6">
    <location>
        <begin position="292"/>
        <end position="314"/>
    </location>
</feature>
<proteinExistence type="predicted"/>
<organism evidence="7">
    <name type="scientific">Rheinheimera sp. BAL341</name>
    <dbReference type="NCBI Taxonomy" id="1708203"/>
    <lineage>
        <taxon>Bacteria</taxon>
        <taxon>Pseudomonadati</taxon>
        <taxon>Pseudomonadota</taxon>
        <taxon>Gammaproteobacteria</taxon>
        <taxon>Chromatiales</taxon>
        <taxon>Chromatiaceae</taxon>
        <taxon>Rheinheimera</taxon>
    </lineage>
</organism>
<sequence>MARFLAESQSEQQQAELFATTIISFVVLSVLLLALNALISGSEQLSQAVIVPLIAFITCAQGWYDLCLKINNAGLKPVRFGVMSVSKSVLALALGWAMLTNGFGIEAVLITLALSMLLSSLSHLPLLGKIRFNMFSFVLLRKLIVYGGPLTLTFMMVFLIDVTGRFVLEHYHGAAEVGVFSVAYEFTQYSVGTLLAIVHLAGFPLIVKALANQGEGAARLQLQKSFVLVLGISAPSAVGIALLSEEIAHLFFGSAFQQGAAALMPWVALALFFSVMKSFYFDYSFQLAQSTFLQFVCIAIAALCLVVACFLLVPEYGASGAAYASVIGFLVSMSLSAIVGRKVFPMPNMNWAACLQVALALSVMVMVVSFVSLGHPILNTALKISFGAFSYLLTLVVLNYAGSRNFVMNRLHAR</sequence>
<comment type="subcellular location">
    <subcellularLocation>
        <location evidence="1">Cell membrane</location>
        <topology evidence="1">Multi-pass membrane protein</topology>
    </subcellularLocation>
</comment>
<keyword evidence="2" id="KW-1003">Cell membrane</keyword>
<keyword evidence="5 6" id="KW-0472">Membrane</keyword>
<feature type="transmembrane region" description="Helical" evidence="6">
    <location>
        <begin position="320"/>
        <end position="339"/>
    </location>
</feature>
<feature type="transmembrane region" description="Helical" evidence="6">
    <location>
        <begin position="17"/>
        <end position="39"/>
    </location>
</feature>
<evidence type="ECO:0000256" key="5">
    <source>
        <dbReference type="ARBA" id="ARBA00023136"/>
    </source>
</evidence>
<feature type="transmembrane region" description="Helical" evidence="6">
    <location>
        <begin position="384"/>
        <end position="402"/>
    </location>
</feature>
<dbReference type="InterPro" id="IPR050833">
    <property type="entry name" value="Poly_Biosynth_Transport"/>
</dbReference>
<accession>A0A486XV75</accession>
<dbReference type="AlphaFoldDB" id="A0A486XV75"/>
<feature type="transmembrane region" description="Helical" evidence="6">
    <location>
        <begin position="186"/>
        <end position="206"/>
    </location>
</feature>
<feature type="transmembrane region" description="Helical" evidence="6">
    <location>
        <begin position="45"/>
        <end position="66"/>
    </location>
</feature>
<evidence type="ECO:0000256" key="6">
    <source>
        <dbReference type="SAM" id="Phobius"/>
    </source>
</evidence>
<name>A0A486XV75_9GAMM</name>
<evidence type="ECO:0000256" key="1">
    <source>
        <dbReference type="ARBA" id="ARBA00004651"/>
    </source>
</evidence>
<evidence type="ECO:0000313" key="7">
    <source>
        <dbReference type="EMBL" id="VHO06552.1"/>
    </source>
</evidence>
<evidence type="ECO:0000256" key="2">
    <source>
        <dbReference type="ARBA" id="ARBA00022475"/>
    </source>
</evidence>
<feature type="transmembrane region" description="Helical" evidence="6">
    <location>
        <begin position="351"/>
        <end position="372"/>
    </location>
</feature>
<evidence type="ECO:0000256" key="3">
    <source>
        <dbReference type="ARBA" id="ARBA00022692"/>
    </source>
</evidence>
<reference evidence="7" key="1">
    <citation type="submission" date="2019-04" db="EMBL/GenBank/DDBJ databases">
        <authorList>
            <person name="Brambilla D."/>
        </authorList>
    </citation>
    <scope>NUCLEOTIDE SEQUENCE</scope>
    <source>
        <strain evidence="7">BAL1</strain>
    </source>
</reference>
<feature type="transmembrane region" description="Helical" evidence="6">
    <location>
        <begin position="226"/>
        <end position="243"/>
    </location>
</feature>
<evidence type="ECO:0000256" key="4">
    <source>
        <dbReference type="ARBA" id="ARBA00022989"/>
    </source>
</evidence>
<keyword evidence="3 6" id="KW-0812">Transmembrane</keyword>
<keyword evidence="4 6" id="KW-1133">Transmembrane helix</keyword>
<feature type="transmembrane region" description="Helical" evidence="6">
    <location>
        <begin position="139"/>
        <end position="160"/>
    </location>
</feature>
<dbReference type="EMBL" id="CAAJGR010000034">
    <property type="protein sequence ID" value="VHO06552.1"/>
    <property type="molecule type" value="Genomic_DNA"/>
</dbReference>
<feature type="transmembrane region" description="Helical" evidence="6">
    <location>
        <begin position="105"/>
        <end position="127"/>
    </location>
</feature>
<feature type="transmembrane region" description="Helical" evidence="6">
    <location>
        <begin position="263"/>
        <end position="280"/>
    </location>
</feature>
<feature type="transmembrane region" description="Helical" evidence="6">
    <location>
        <begin position="78"/>
        <end position="99"/>
    </location>
</feature>